<evidence type="ECO:0000256" key="1">
    <source>
        <dbReference type="ARBA" id="ARBA00004651"/>
    </source>
</evidence>
<evidence type="ECO:0000256" key="3">
    <source>
        <dbReference type="ARBA" id="ARBA00022692"/>
    </source>
</evidence>
<comment type="similarity">
    <text evidence="6">In the C-terminal section; belongs to the OsmX family.</text>
</comment>
<keyword evidence="4 8" id="KW-1133">Transmembrane helix</keyword>
<evidence type="ECO:0000313" key="11">
    <source>
        <dbReference type="EMBL" id="WOJ92753.1"/>
    </source>
</evidence>
<dbReference type="InterPro" id="IPR007210">
    <property type="entry name" value="ABC_Gly_betaine_transp_sub-bd"/>
</dbReference>
<dbReference type="PANTHER" id="PTHR30177:SF4">
    <property type="entry name" value="OSMOPROTECTANT IMPORT PERMEASE PROTEIN OSMW"/>
    <property type="match status" value="1"/>
</dbReference>
<feature type="transmembrane region" description="Helical" evidence="8">
    <location>
        <begin position="414"/>
        <end position="436"/>
    </location>
</feature>
<protein>
    <submittedName>
        <fullName evidence="11">Glycine betaine ABC transporter substrate-binding protein</fullName>
    </submittedName>
</protein>
<keyword evidence="9" id="KW-0732">Signal</keyword>
<organism evidence="11 12">
    <name type="scientific">Congregibacter variabilis</name>
    <dbReference type="NCBI Taxonomy" id="3081200"/>
    <lineage>
        <taxon>Bacteria</taxon>
        <taxon>Pseudomonadati</taxon>
        <taxon>Pseudomonadota</taxon>
        <taxon>Gammaproteobacteria</taxon>
        <taxon>Cellvibrionales</taxon>
        <taxon>Halieaceae</taxon>
        <taxon>Congregibacter</taxon>
    </lineage>
</organism>
<feature type="transmembrane region" description="Helical" evidence="8">
    <location>
        <begin position="302"/>
        <end position="321"/>
    </location>
</feature>
<dbReference type="PANTHER" id="PTHR30177">
    <property type="entry name" value="GLYCINE BETAINE/L-PROLINE TRANSPORT SYSTEM PERMEASE PROTEIN PROW"/>
    <property type="match status" value="1"/>
</dbReference>
<keyword evidence="3 8" id="KW-0812">Transmembrane</keyword>
<dbReference type="CDD" id="cd06261">
    <property type="entry name" value="TM_PBP2"/>
    <property type="match status" value="1"/>
</dbReference>
<dbReference type="Proteomes" id="UP001626537">
    <property type="component" value="Chromosome"/>
</dbReference>
<dbReference type="PROSITE" id="PS50928">
    <property type="entry name" value="ABC_TM1"/>
    <property type="match status" value="1"/>
</dbReference>
<evidence type="ECO:0000259" key="10">
    <source>
        <dbReference type="PROSITE" id="PS50928"/>
    </source>
</evidence>
<proteinExistence type="inferred from homology"/>
<name>A0ABZ0I1U1_9GAMM</name>
<feature type="chain" id="PRO_5047156421" evidence="9">
    <location>
        <begin position="22"/>
        <end position="490"/>
    </location>
</feature>
<dbReference type="RefSeq" id="WP_407347353.1">
    <property type="nucleotide sequence ID" value="NZ_CP136864.1"/>
</dbReference>
<dbReference type="Pfam" id="PF00528">
    <property type="entry name" value="BPD_transp_1"/>
    <property type="match status" value="1"/>
</dbReference>
<keyword evidence="5 8" id="KW-0472">Membrane</keyword>
<evidence type="ECO:0000313" key="12">
    <source>
        <dbReference type="Proteomes" id="UP001626537"/>
    </source>
</evidence>
<dbReference type="InterPro" id="IPR035906">
    <property type="entry name" value="MetI-like_sf"/>
</dbReference>
<feature type="transmembrane region" description="Helical" evidence="8">
    <location>
        <begin position="333"/>
        <end position="355"/>
    </location>
</feature>
<evidence type="ECO:0000256" key="7">
    <source>
        <dbReference type="ARBA" id="ARBA00035652"/>
    </source>
</evidence>
<dbReference type="Gene3D" id="3.40.190.120">
    <property type="entry name" value="Osmoprotection protein (prox), domain 2"/>
    <property type="match status" value="1"/>
</dbReference>
<dbReference type="SUPFAM" id="SSF53850">
    <property type="entry name" value="Periplasmic binding protein-like II"/>
    <property type="match status" value="1"/>
</dbReference>
<reference evidence="11 12" key="1">
    <citation type="submission" date="2023-10" db="EMBL/GenBank/DDBJ databases">
        <title>Two novel species belonging to the OM43/NOR5 clade.</title>
        <authorList>
            <person name="Park M."/>
        </authorList>
    </citation>
    <scope>NUCLEOTIDE SEQUENCE [LARGE SCALE GENOMIC DNA]</scope>
    <source>
        <strain evidence="11 12">IMCC43200</strain>
    </source>
</reference>
<feature type="signal peptide" evidence="9">
    <location>
        <begin position="1"/>
        <end position="21"/>
    </location>
</feature>
<dbReference type="Gene3D" id="1.10.3720.10">
    <property type="entry name" value="MetI-like"/>
    <property type="match status" value="1"/>
</dbReference>
<evidence type="ECO:0000256" key="5">
    <source>
        <dbReference type="ARBA" id="ARBA00023136"/>
    </source>
</evidence>
<comment type="similarity">
    <text evidence="7">In the N-terminal section; belongs to the binding-protein-dependent transport system permease family.</text>
</comment>
<evidence type="ECO:0000256" key="4">
    <source>
        <dbReference type="ARBA" id="ARBA00022989"/>
    </source>
</evidence>
<keyword evidence="2 8" id="KW-0813">Transport</keyword>
<feature type="transmembrane region" description="Helical" evidence="8">
    <location>
        <begin position="456"/>
        <end position="478"/>
    </location>
</feature>
<evidence type="ECO:0000256" key="8">
    <source>
        <dbReference type="RuleBase" id="RU363032"/>
    </source>
</evidence>
<dbReference type="SUPFAM" id="SSF161098">
    <property type="entry name" value="MetI-like"/>
    <property type="match status" value="1"/>
</dbReference>
<evidence type="ECO:0000256" key="9">
    <source>
        <dbReference type="SAM" id="SignalP"/>
    </source>
</evidence>
<feature type="transmembrane region" description="Helical" evidence="8">
    <location>
        <begin position="361"/>
        <end position="384"/>
    </location>
</feature>
<gene>
    <name evidence="11" type="ORF">R0135_13290</name>
</gene>
<feature type="domain" description="ABC transmembrane type-1" evidence="10">
    <location>
        <begin position="296"/>
        <end position="479"/>
    </location>
</feature>
<dbReference type="InterPro" id="IPR051204">
    <property type="entry name" value="ABC_transp_perm/SBD"/>
</dbReference>
<evidence type="ECO:0000256" key="6">
    <source>
        <dbReference type="ARBA" id="ARBA00035642"/>
    </source>
</evidence>
<dbReference type="InterPro" id="IPR000515">
    <property type="entry name" value="MetI-like"/>
</dbReference>
<keyword evidence="12" id="KW-1185">Reference proteome</keyword>
<accession>A0ABZ0I1U1</accession>
<sequence>MRRLIRSMVLFIALSAMPTLAQQPIVVGSKTFSESHVLAEIAAQYLEAKGQIVERRMGLGGTLISYEALVQGELDIYPEYTGTLTGAVFDDPTMDAAGLSAALAKDDLEFYLRLGFDNSYAIAMPEDLAASRGITQISDLAEHPELVVGFSHEFLNRGDGWPELQRRYGLSLRPKGIEHALAYRALDAGQLDVADAYTTDGDLDLYGLRLLDDDLEFFPTYDAGYLIRQDLPSNVRNTLSELEGVIDEPKMRSLNRRVATDGLSPALVAFEFLRDEGLVNDALEPAGSESRIVYNTSVHLKLTAIAVGLGCFVAIPLALLVSRLPRVAGALQYLASLFQTIPALALLALLIPVLGLGQTTAIFALFLYSLLPIVRNTLAGLAGVDPLLKEVARSLGLTATQQILRIELPLATPMIIAGIKTAAIISIGTATLAAFVGAGGLGEPIITGLSLNNHRLILEGAVPAACLAIATELAFSLLERRFVPAHLRIR</sequence>
<comment type="subcellular location">
    <subcellularLocation>
        <location evidence="1 8">Cell membrane</location>
        <topology evidence="1 8">Multi-pass membrane protein</topology>
    </subcellularLocation>
</comment>
<dbReference type="Pfam" id="PF04069">
    <property type="entry name" value="OpuAC"/>
    <property type="match status" value="1"/>
</dbReference>
<dbReference type="EMBL" id="CP136864">
    <property type="protein sequence ID" value="WOJ92753.1"/>
    <property type="molecule type" value="Genomic_DNA"/>
</dbReference>
<dbReference type="Gene3D" id="3.40.190.10">
    <property type="entry name" value="Periplasmic binding protein-like II"/>
    <property type="match status" value="1"/>
</dbReference>
<evidence type="ECO:0000256" key="2">
    <source>
        <dbReference type="ARBA" id="ARBA00022448"/>
    </source>
</evidence>
<comment type="similarity">
    <text evidence="8">Belongs to the binding-protein-dependent transport system permease family.</text>
</comment>